<comment type="caution">
    <text evidence="1">The sequence shown here is derived from an EMBL/GenBank/DDBJ whole genome shotgun (WGS) entry which is preliminary data.</text>
</comment>
<accession>A0ABW6BNC0</accession>
<dbReference type="RefSeq" id="WP_377480762.1">
    <property type="nucleotide sequence ID" value="NZ_JBHUOX010000002.1"/>
</dbReference>
<evidence type="ECO:0000313" key="1">
    <source>
        <dbReference type="EMBL" id="MFD2999339.1"/>
    </source>
</evidence>
<dbReference type="EMBL" id="JBHUOX010000002">
    <property type="protein sequence ID" value="MFD2999339.1"/>
    <property type="molecule type" value="Genomic_DNA"/>
</dbReference>
<gene>
    <name evidence="1" type="ORF">ACFS7Z_03115</name>
</gene>
<organism evidence="1 2">
    <name type="scientific">Pontibacter toksunensis</name>
    <dbReference type="NCBI Taxonomy" id="1332631"/>
    <lineage>
        <taxon>Bacteria</taxon>
        <taxon>Pseudomonadati</taxon>
        <taxon>Bacteroidota</taxon>
        <taxon>Cytophagia</taxon>
        <taxon>Cytophagales</taxon>
        <taxon>Hymenobacteraceae</taxon>
        <taxon>Pontibacter</taxon>
    </lineage>
</organism>
<proteinExistence type="predicted"/>
<keyword evidence="2" id="KW-1185">Reference proteome</keyword>
<evidence type="ECO:0000313" key="2">
    <source>
        <dbReference type="Proteomes" id="UP001597641"/>
    </source>
</evidence>
<name>A0ABW6BNC0_9BACT</name>
<reference evidence="2" key="1">
    <citation type="journal article" date="2019" name="Int. J. Syst. Evol. Microbiol.">
        <title>The Global Catalogue of Microorganisms (GCM) 10K type strain sequencing project: providing services to taxonomists for standard genome sequencing and annotation.</title>
        <authorList>
            <consortium name="The Broad Institute Genomics Platform"/>
            <consortium name="The Broad Institute Genome Sequencing Center for Infectious Disease"/>
            <person name="Wu L."/>
            <person name="Ma J."/>
        </authorList>
    </citation>
    <scope>NUCLEOTIDE SEQUENCE [LARGE SCALE GENOMIC DNA]</scope>
    <source>
        <strain evidence="2">KCTC 23984</strain>
    </source>
</reference>
<sequence length="58" mass="6755">MDNMRDDFGLNPGKNFHNWLTGLLKERGVETWGKLKLLRQQGNEKLKLRNGKPYTSIP</sequence>
<protein>
    <submittedName>
        <fullName evidence="1">Uncharacterized protein</fullName>
    </submittedName>
</protein>
<dbReference type="Proteomes" id="UP001597641">
    <property type="component" value="Unassembled WGS sequence"/>
</dbReference>